<dbReference type="AlphaFoldDB" id="A0AAD7NLU3"/>
<proteinExistence type="predicted"/>
<dbReference type="EMBL" id="JARJLG010000032">
    <property type="protein sequence ID" value="KAJ7766550.1"/>
    <property type="molecule type" value="Genomic_DNA"/>
</dbReference>
<sequence>MADIGPPAIFVEIEPWDDADWTSDDRSSEMFPVPELDLANKASDMDARLGWEWKPPGVKWLDPEIYALHRVKGCPSQFPFYRKRTAFFVDLTDMQNLDLEMMELTGHEWVKRYLEEFAERYKRDHCRYLEYVAQHVEVDLWTTYL</sequence>
<accession>A0AAD7NLU3</accession>
<keyword evidence="2" id="KW-1185">Reference proteome</keyword>
<evidence type="ECO:0000313" key="2">
    <source>
        <dbReference type="Proteomes" id="UP001215280"/>
    </source>
</evidence>
<reference evidence="1" key="1">
    <citation type="submission" date="2023-03" db="EMBL/GenBank/DDBJ databases">
        <title>Massive genome expansion in bonnet fungi (Mycena s.s.) driven by repeated elements and novel gene families across ecological guilds.</title>
        <authorList>
            <consortium name="Lawrence Berkeley National Laboratory"/>
            <person name="Harder C.B."/>
            <person name="Miyauchi S."/>
            <person name="Viragh M."/>
            <person name="Kuo A."/>
            <person name="Thoen E."/>
            <person name="Andreopoulos B."/>
            <person name="Lu D."/>
            <person name="Skrede I."/>
            <person name="Drula E."/>
            <person name="Henrissat B."/>
            <person name="Morin E."/>
            <person name="Kohler A."/>
            <person name="Barry K."/>
            <person name="LaButti K."/>
            <person name="Morin E."/>
            <person name="Salamov A."/>
            <person name="Lipzen A."/>
            <person name="Mereny Z."/>
            <person name="Hegedus B."/>
            <person name="Baldrian P."/>
            <person name="Stursova M."/>
            <person name="Weitz H."/>
            <person name="Taylor A."/>
            <person name="Grigoriev I.V."/>
            <person name="Nagy L.G."/>
            <person name="Martin F."/>
            <person name="Kauserud H."/>
        </authorList>
    </citation>
    <scope>NUCLEOTIDE SEQUENCE</scope>
    <source>
        <strain evidence="1">CBHHK188m</strain>
    </source>
</reference>
<evidence type="ECO:0000313" key="1">
    <source>
        <dbReference type="EMBL" id="KAJ7766550.1"/>
    </source>
</evidence>
<protein>
    <submittedName>
        <fullName evidence="1">Uncharacterized protein</fullName>
    </submittedName>
</protein>
<organism evidence="1 2">
    <name type="scientific">Mycena maculata</name>
    <dbReference type="NCBI Taxonomy" id="230809"/>
    <lineage>
        <taxon>Eukaryota</taxon>
        <taxon>Fungi</taxon>
        <taxon>Dikarya</taxon>
        <taxon>Basidiomycota</taxon>
        <taxon>Agaricomycotina</taxon>
        <taxon>Agaricomycetes</taxon>
        <taxon>Agaricomycetidae</taxon>
        <taxon>Agaricales</taxon>
        <taxon>Marasmiineae</taxon>
        <taxon>Mycenaceae</taxon>
        <taxon>Mycena</taxon>
    </lineage>
</organism>
<name>A0AAD7NLU3_9AGAR</name>
<dbReference type="Proteomes" id="UP001215280">
    <property type="component" value="Unassembled WGS sequence"/>
</dbReference>
<comment type="caution">
    <text evidence="1">The sequence shown here is derived from an EMBL/GenBank/DDBJ whole genome shotgun (WGS) entry which is preliminary data.</text>
</comment>
<gene>
    <name evidence="1" type="ORF">DFH07DRAFT_955310</name>
</gene>